<organism evidence="1 2">
    <name type="scientific">Racocetra persica</name>
    <dbReference type="NCBI Taxonomy" id="160502"/>
    <lineage>
        <taxon>Eukaryota</taxon>
        <taxon>Fungi</taxon>
        <taxon>Fungi incertae sedis</taxon>
        <taxon>Mucoromycota</taxon>
        <taxon>Glomeromycotina</taxon>
        <taxon>Glomeromycetes</taxon>
        <taxon>Diversisporales</taxon>
        <taxon>Gigasporaceae</taxon>
        <taxon>Racocetra</taxon>
    </lineage>
</organism>
<feature type="non-terminal residue" evidence="1">
    <location>
        <position position="1"/>
    </location>
</feature>
<keyword evidence="2" id="KW-1185">Reference proteome</keyword>
<accession>A0ACA9T0Y8</accession>
<evidence type="ECO:0000313" key="2">
    <source>
        <dbReference type="Proteomes" id="UP000789920"/>
    </source>
</evidence>
<evidence type="ECO:0000313" key="1">
    <source>
        <dbReference type="EMBL" id="CAG8851971.1"/>
    </source>
</evidence>
<feature type="non-terminal residue" evidence="1">
    <location>
        <position position="74"/>
    </location>
</feature>
<dbReference type="EMBL" id="CAJVQC010179258">
    <property type="protein sequence ID" value="CAG8851971.1"/>
    <property type="molecule type" value="Genomic_DNA"/>
</dbReference>
<proteinExistence type="predicted"/>
<reference evidence="1" key="1">
    <citation type="submission" date="2021-06" db="EMBL/GenBank/DDBJ databases">
        <authorList>
            <person name="Kallberg Y."/>
            <person name="Tangrot J."/>
            <person name="Rosling A."/>
        </authorList>
    </citation>
    <scope>NUCLEOTIDE SEQUENCE</scope>
    <source>
        <strain evidence="1">MA461A</strain>
    </source>
</reference>
<sequence>HKFNYVPIPVQHLIDANFEEKNARNLMLIGNSNSIVTLQTYRLRQKGIEPVVIIGSQFPDDIDGGDCSYLNRIM</sequence>
<gene>
    <name evidence="1" type="ORF">RPERSI_LOCUS36830</name>
</gene>
<comment type="caution">
    <text evidence="1">The sequence shown here is derived from an EMBL/GenBank/DDBJ whole genome shotgun (WGS) entry which is preliminary data.</text>
</comment>
<protein>
    <submittedName>
        <fullName evidence="1">24271_t:CDS:1</fullName>
    </submittedName>
</protein>
<name>A0ACA9T0Y8_9GLOM</name>
<dbReference type="Proteomes" id="UP000789920">
    <property type="component" value="Unassembled WGS sequence"/>
</dbReference>